<keyword evidence="8" id="KW-0449">Lipoprotein</keyword>
<feature type="chain" id="PRO_5016468625" evidence="9">
    <location>
        <begin position="21"/>
        <end position="146"/>
    </location>
</feature>
<dbReference type="Pfam" id="PF17064">
    <property type="entry name" value="QVR"/>
    <property type="match status" value="1"/>
</dbReference>
<dbReference type="VEuPathDB" id="VectorBase:CSON004259"/>
<dbReference type="SUPFAM" id="SSF57302">
    <property type="entry name" value="Snake toxin-like"/>
    <property type="match status" value="1"/>
</dbReference>
<dbReference type="AlphaFoldDB" id="A0A336MQI6"/>
<dbReference type="GO" id="GO:0098552">
    <property type="term" value="C:side of membrane"/>
    <property type="evidence" value="ECO:0007669"/>
    <property type="project" value="UniProtKB-KW"/>
</dbReference>
<dbReference type="GO" id="GO:0030431">
    <property type="term" value="P:sleep"/>
    <property type="evidence" value="ECO:0007669"/>
    <property type="project" value="InterPro"/>
</dbReference>
<evidence type="ECO:0000256" key="8">
    <source>
        <dbReference type="ARBA" id="ARBA00023288"/>
    </source>
</evidence>
<evidence type="ECO:0000256" key="9">
    <source>
        <dbReference type="SAM" id="SignalP"/>
    </source>
</evidence>
<gene>
    <name evidence="10" type="primary">CSON004259</name>
</gene>
<dbReference type="PANTHER" id="PTHR33562:SF17">
    <property type="entry name" value="PROTEIN QUIVER"/>
    <property type="match status" value="1"/>
</dbReference>
<organism evidence="10">
    <name type="scientific">Culicoides sonorensis</name>
    <name type="common">Biting midge</name>
    <dbReference type="NCBI Taxonomy" id="179676"/>
    <lineage>
        <taxon>Eukaryota</taxon>
        <taxon>Metazoa</taxon>
        <taxon>Ecdysozoa</taxon>
        <taxon>Arthropoda</taxon>
        <taxon>Hexapoda</taxon>
        <taxon>Insecta</taxon>
        <taxon>Pterygota</taxon>
        <taxon>Neoptera</taxon>
        <taxon>Endopterygota</taxon>
        <taxon>Diptera</taxon>
        <taxon>Nematocera</taxon>
        <taxon>Chironomoidea</taxon>
        <taxon>Ceratopogonidae</taxon>
        <taxon>Ceratopogoninae</taxon>
        <taxon>Culicoides</taxon>
        <taxon>Monoculicoides</taxon>
    </lineage>
</organism>
<evidence type="ECO:0000313" key="10">
    <source>
        <dbReference type="EMBL" id="SSX31935.1"/>
    </source>
</evidence>
<dbReference type="GO" id="GO:0032222">
    <property type="term" value="P:regulation of synaptic transmission, cholinergic"/>
    <property type="evidence" value="ECO:0007669"/>
    <property type="project" value="InterPro"/>
</dbReference>
<evidence type="ECO:0000256" key="2">
    <source>
        <dbReference type="ARBA" id="ARBA00022622"/>
    </source>
</evidence>
<reference evidence="10" key="1">
    <citation type="submission" date="2018-07" db="EMBL/GenBank/DDBJ databases">
        <authorList>
            <person name="Quirk P.G."/>
            <person name="Krulwich T.A."/>
        </authorList>
    </citation>
    <scope>NUCLEOTIDE SEQUENCE</scope>
</reference>
<accession>A0A336MQI6</accession>
<proteinExistence type="predicted"/>
<dbReference type="PANTHER" id="PTHR33562">
    <property type="entry name" value="ATILLA, ISOFORM B-RELATED-RELATED"/>
    <property type="match status" value="1"/>
</dbReference>
<dbReference type="InterPro" id="IPR045860">
    <property type="entry name" value="Snake_toxin-like_sf"/>
</dbReference>
<comment type="subcellular location">
    <subcellularLocation>
        <location evidence="1">Membrane</location>
        <topology evidence="1">Lipid-anchor</topology>
        <topology evidence="1">GPI-anchor</topology>
    </subcellularLocation>
</comment>
<keyword evidence="6" id="KW-0472">Membrane</keyword>
<keyword evidence="2" id="KW-0336">GPI-anchor</keyword>
<keyword evidence="7" id="KW-0325">Glycoprotein</keyword>
<keyword evidence="4 9" id="KW-0732">Signal</keyword>
<evidence type="ECO:0000256" key="5">
    <source>
        <dbReference type="ARBA" id="ARBA00022989"/>
    </source>
</evidence>
<dbReference type="InterPro" id="IPR031424">
    <property type="entry name" value="QVR-like"/>
</dbReference>
<protein>
    <submittedName>
        <fullName evidence="10">CSON004259 protein</fullName>
    </submittedName>
</protein>
<sequence>MCKTYLALLAFAIGISASSAILCHSCNSEFDPRCGDPFDPFSIGQVNCSYLNPLEHMPDLEPTLCRKTVQKVYGKIRVIRGCGYITDERDDKQCVKRSGTHDVFAWYCACTTDLCNAASTDKLININKLISGIMLLILSIVFPKLL</sequence>
<evidence type="ECO:0000256" key="3">
    <source>
        <dbReference type="ARBA" id="ARBA00022692"/>
    </source>
</evidence>
<dbReference type="InterPro" id="IPR050975">
    <property type="entry name" value="Sleep_regulator"/>
</dbReference>
<evidence type="ECO:0000256" key="7">
    <source>
        <dbReference type="ARBA" id="ARBA00023180"/>
    </source>
</evidence>
<evidence type="ECO:0000256" key="1">
    <source>
        <dbReference type="ARBA" id="ARBA00004589"/>
    </source>
</evidence>
<name>A0A336MQI6_CULSO</name>
<feature type="signal peptide" evidence="9">
    <location>
        <begin position="1"/>
        <end position="20"/>
    </location>
</feature>
<dbReference type="EMBL" id="UFQT01001834">
    <property type="protein sequence ID" value="SSX31935.1"/>
    <property type="molecule type" value="Genomic_DNA"/>
</dbReference>
<keyword evidence="3" id="KW-0812">Transmembrane</keyword>
<keyword evidence="5" id="KW-1133">Transmembrane helix</keyword>
<evidence type="ECO:0000256" key="6">
    <source>
        <dbReference type="ARBA" id="ARBA00023136"/>
    </source>
</evidence>
<evidence type="ECO:0000256" key="4">
    <source>
        <dbReference type="ARBA" id="ARBA00022729"/>
    </source>
</evidence>
<dbReference type="OMA" id="GCNGARR"/>